<evidence type="ECO:0000313" key="1">
    <source>
        <dbReference type="EMBL" id="KKN00318.1"/>
    </source>
</evidence>
<name>A0A0F9Q4M7_9ZZZZ</name>
<accession>A0A0F9Q4M7</accession>
<comment type="caution">
    <text evidence="1">The sequence shown here is derived from an EMBL/GenBank/DDBJ whole genome shotgun (WGS) entry which is preliminary data.</text>
</comment>
<gene>
    <name evidence="1" type="ORF">LCGC14_1139040</name>
</gene>
<protein>
    <submittedName>
        <fullName evidence="1">Uncharacterized protein</fullName>
    </submittedName>
</protein>
<proteinExistence type="predicted"/>
<dbReference type="EMBL" id="LAZR01005391">
    <property type="protein sequence ID" value="KKN00318.1"/>
    <property type="molecule type" value="Genomic_DNA"/>
</dbReference>
<sequence>MGDFKKMQKAYSVSAKIMEKKMKKDRPQDLEILKKVKDSSIIIVAGSYDKIELVLDLIKVPYVLIEPPEFTQIELNPDQILIINCPGTITEGLEKIRVFVKKGGFLFTTDWALLNILEKIFPEYVKYNQRPTGDDCVAVQVVDKTNKFLEGLFNDNADPIWWLESSSYPIQINDKEKVNVLVTSKEMQEKYGEAPIVITFNYGDGGMVLHMTSHYYLQRSELRTKRHKTSAKVYAMEEMGLSANEAEEMEDDLEGLSLGEAESAYSTTQFISNVIVEQQKKVKLRKKAKKDKKDNK</sequence>
<reference evidence="1" key="1">
    <citation type="journal article" date="2015" name="Nature">
        <title>Complex archaea that bridge the gap between prokaryotes and eukaryotes.</title>
        <authorList>
            <person name="Spang A."/>
            <person name="Saw J.H."/>
            <person name="Jorgensen S.L."/>
            <person name="Zaremba-Niedzwiedzka K."/>
            <person name="Martijn J."/>
            <person name="Lind A.E."/>
            <person name="van Eijk R."/>
            <person name="Schleper C."/>
            <person name="Guy L."/>
            <person name="Ettema T.J."/>
        </authorList>
    </citation>
    <scope>NUCLEOTIDE SEQUENCE</scope>
</reference>
<organism evidence="1">
    <name type="scientific">marine sediment metagenome</name>
    <dbReference type="NCBI Taxonomy" id="412755"/>
    <lineage>
        <taxon>unclassified sequences</taxon>
        <taxon>metagenomes</taxon>
        <taxon>ecological metagenomes</taxon>
    </lineage>
</organism>
<dbReference type="AlphaFoldDB" id="A0A0F9Q4M7"/>